<dbReference type="PANTHER" id="PTHR31609">
    <property type="entry name" value="YDJC DEACETYLASE FAMILY MEMBER"/>
    <property type="match status" value="1"/>
</dbReference>
<reference evidence="6 7" key="1">
    <citation type="submission" date="2010-08" db="EMBL/GenBank/DDBJ databases">
        <title>The draft genome of Desulfovibrio fructosovorans JJ.</title>
        <authorList>
            <consortium name="US DOE Joint Genome Institute (JGI-PGF)"/>
            <person name="Lucas S."/>
            <person name="Copeland A."/>
            <person name="Lapidus A."/>
            <person name="Cheng J.-F."/>
            <person name="Bruce D."/>
            <person name="Goodwin L."/>
            <person name="Pitluck S."/>
            <person name="Land M.L."/>
            <person name="Hauser L."/>
            <person name="Chang Y.-J."/>
            <person name="Jeffries C."/>
            <person name="Wall J.D."/>
            <person name="Stahl D.A."/>
            <person name="Arkin A.P."/>
            <person name="Dehal P."/>
            <person name="Stolyar S.M."/>
            <person name="Hazen T.C."/>
            <person name="Woyke T.J."/>
        </authorList>
    </citation>
    <scope>NUCLEOTIDE SEQUENCE [LARGE SCALE GENOMIC DNA]</scope>
    <source>
        <strain evidence="6 7">JJ</strain>
    </source>
</reference>
<dbReference type="AlphaFoldDB" id="E1JRH1"/>
<dbReference type="Pfam" id="PF04794">
    <property type="entry name" value="YdjC"/>
    <property type="match status" value="1"/>
</dbReference>
<dbReference type="EMBL" id="AECZ01000001">
    <property type="protein sequence ID" value="EFL53172.1"/>
    <property type="molecule type" value="Genomic_DNA"/>
</dbReference>
<dbReference type="STRING" id="596151.DesfrDRAFT_0220"/>
<dbReference type="InterPro" id="IPR006879">
    <property type="entry name" value="YdjC-like"/>
</dbReference>
<evidence type="ECO:0000256" key="4">
    <source>
        <dbReference type="ARBA" id="ARBA00022842"/>
    </source>
</evidence>
<comment type="caution">
    <text evidence="6">The sequence shown here is derived from an EMBL/GenBank/DDBJ whole genome shotgun (WGS) entry which is preliminary data.</text>
</comment>
<dbReference type="SUPFAM" id="SSF88713">
    <property type="entry name" value="Glycoside hydrolase/deacetylase"/>
    <property type="match status" value="1"/>
</dbReference>
<dbReference type="RefSeq" id="WP_005990265.1">
    <property type="nucleotide sequence ID" value="NZ_AECZ01000001.1"/>
</dbReference>
<dbReference type="GO" id="GO:0000272">
    <property type="term" value="P:polysaccharide catabolic process"/>
    <property type="evidence" value="ECO:0007669"/>
    <property type="project" value="InterPro"/>
</dbReference>
<dbReference type="InterPro" id="IPR022948">
    <property type="entry name" value="COD_ChbG_bac"/>
</dbReference>
<keyword evidence="4" id="KW-0460">Magnesium</keyword>
<gene>
    <name evidence="6" type="ORF">DesfrDRAFT_0220</name>
</gene>
<organism evidence="6 7">
    <name type="scientific">Solidesulfovibrio fructosivorans JJ]</name>
    <dbReference type="NCBI Taxonomy" id="596151"/>
    <lineage>
        <taxon>Bacteria</taxon>
        <taxon>Pseudomonadati</taxon>
        <taxon>Thermodesulfobacteriota</taxon>
        <taxon>Desulfovibrionia</taxon>
        <taxon>Desulfovibrionales</taxon>
        <taxon>Desulfovibrionaceae</taxon>
        <taxon>Solidesulfovibrio</taxon>
    </lineage>
</organism>
<dbReference type="CDD" id="cd10803">
    <property type="entry name" value="YdjC_EF3048_like"/>
    <property type="match status" value="1"/>
</dbReference>
<evidence type="ECO:0000256" key="5">
    <source>
        <dbReference type="ARBA" id="ARBA00023277"/>
    </source>
</evidence>
<name>E1JRH1_SOLFR</name>
<keyword evidence="2" id="KW-0479">Metal-binding</keyword>
<keyword evidence="5" id="KW-0119">Carbohydrate metabolism</keyword>
<evidence type="ECO:0000256" key="2">
    <source>
        <dbReference type="ARBA" id="ARBA00022723"/>
    </source>
</evidence>
<dbReference type="eggNOG" id="COG3394">
    <property type="taxonomic scope" value="Bacteria"/>
</dbReference>
<dbReference type="GO" id="GO:0019213">
    <property type="term" value="F:deacetylase activity"/>
    <property type="evidence" value="ECO:0007669"/>
    <property type="project" value="TreeGrafter"/>
</dbReference>
<dbReference type="OrthoDB" id="9774177at2"/>
<dbReference type="Proteomes" id="UP000006250">
    <property type="component" value="Unassembled WGS sequence"/>
</dbReference>
<evidence type="ECO:0000313" key="6">
    <source>
        <dbReference type="EMBL" id="EFL53172.1"/>
    </source>
</evidence>
<comment type="cofactor">
    <cofactor evidence="1">
        <name>Mg(2+)</name>
        <dbReference type="ChEBI" id="CHEBI:18420"/>
    </cofactor>
</comment>
<evidence type="ECO:0000256" key="1">
    <source>
        <dbReference type="ARBA" id="ARBA00001946"/>
    </source>
</evidence>
<dbReference type="InterPro" id="IPR011330">
    <property type="entry name" value="Glyco_hydro/deAcase_b/a-brl"/>
</dbReference>
<evidence type="ECO:0000256" key="3">
    <source>
        <dbReference type="ARBA" id="ARBA00022801"/>
    </source>
</evidence>
<evidence type="ECO:0000313" key="7">
    <source>
        <dbReference type="Proteomes" id="UP000006250"/>
    </source>
</evidence>
<keyword evidence="7" id="KW-1185">Reference proteome</keyword>
<protein>
    <submittedName>
        <fullName evidence="6">YdjC family protein</fullName>
    </submittedName>
</protein>
<sequence length="265" mass="28193">MRRLFVNADDFGLTEGVSAGILTAMAAGVVGGTTAMVCVEGGLERLTRLGPRIAGRVGLHLQLTGGRPCLPPEQIPSLVTEEGLFPRKKKAVVDIDPNEVRREWRAQLARFRQSGLTPSHLDSHHHIHNRPGAMPIFVELARELGVPGRAVSDAMRESLTEAGVVHADLCLTRFYGENLSATTFLSLVDAAFAALGGSGTVEVMVHPGRHDAALAAISTYSEGRELELAALTEPGLAEAMAERGIQVVTAAELSGRTVAPRRQAL</sequence>
<accession>E1JRH1</accession>
<dbReference type="PANTHER" id="PTHR31609:SF1">
    <property type="entry name" value="CARBOHYDRATE DEACETYLASE"/>
    <property type="match status" value="1"/>
</dbReference>
<dbReference type="GO" id="GO:0046872">
    <property type="term" value="F:metal ion binding"/>
    <property type="evidence" value="ECO:0007669"/>
    <property type="project" value="UniProtKB-KW"/>
</dbReference>
<dbReference type="GO" id="GO:0016811">
    <property type="term" value="F:hydrolase activity, acting on carbon-nitrogen (but not peptide) bonds, in linear amides"/>
    <property type="evidence" value="ECO:0007669"/>
    <property type="project" value="InterPro"/>
</dbReference>
<dbReference type="Gene3D" id="3.20.20.370">
    <property type="entry name" value="Glycoside hydrolase/deacetylase"/>
    <property type="match status" value="1"/>
</dbReference>
<proteinExistence type="predicted"/>
<keyword evidence="3" id="KW-0378">Hydrolase</keyword>